<name>A0AAE1JIM7_9FABA</name>
<comment type="subcellular location">
    <subcellularLocation>
        <location evidence="1">Membrane</location>
        <topology evidence="1">Multi-pass membrane protein</topology>
    </subcellularLocation>
</comment>
<evidence type="ECO:0000256" key="1">
    <source>
        <dbReference type="ARBA" id="ARBA00004141"/>
    </source>
</evidence>
<feature type="transmembrane region" description="Helical" evidence="10">
    <location>
        <begin position="207"/>
        <end position="226"/>
    </location>
</feature>
<dbReference type="Pfam" id="PF01151">
    <property type="entry name" value="ELO"/>
    <property type="match status" value="1"/>
</dbReference>
<feature type="transmembrane region" description="Helical" evidence="10">
    <location>
        <begin position="232"/>
        <end position="250"/>
    </location>
</feature>
<evidence type="ECO:0000256" key="10">
    <source>
        <dbReference type="SAM" id="Phobius"/>
    </source>
</evidence>
<comment type="caution">
    <text evidence="11">The sequence shown here is derived from an EMBL/GenBank/DDBJ whole genome shotgun (WGS) entry which is preliminary data.</text>
</comment>
<gene>
    <name evidence="11" type="ORF">QN277_019890</name>
</gene>
<evidence type="ECO:0000256" key="6">
    <source>
        <dbReference type="ARBA" id="ARBA00022989"/>
    </source>
</evidence>
<keyword evidence="2" id="KW-0444">Lipid biosynthesis</keyword>
<dbReference type="PANTHER" id="PTHR11157">
    <property type="entry name" value="FATTY ACID ACYL TRANSFERASE-RELATED"/>
    <property type="match status" value="1"/>
</dbReference>
<keyword evidence="3" id="KW-0808">Transferase</keyword>
<sequence>MSQLFSAIEYYLVKQPSIENFTWIPNKTLASSPQFLVFTVMAYLCFTFFLSRLSLPPVPPVILKPITAVHSTVLLVLSFIMALGCLLSTISIAPHLRWIICFPPNTPPSGAVFFWAYIFYLSKILEFLDTLLIILSNSIQRLTFLHVYHHSAVVVMCYIWLQTSQSLFPVVLITNASVHVLMYAYYLSCALGVRPKWKKFVTDCQIVQFYSSFVVLSLMLFFHFSGSGCSGVWGWSFNVVFYASLLFLFVEFHKKNYGSTYSKKMMVEDMDFKSYDEEDGDNNLKTMKPLICSIPK</sequence>
<evidence type="ECO:0000256" key="3">
    <source>
        <dbReference type="ARBA" id="ARBA00022679"/>
    </source>
</evidence>
<feature type="transmembrane region" description="Helical" evidence="10">
    <location>
        <begin position="167"/>
        <end position="186"/>
    </location>
</feature>
<dbReference type="GO" id="GO:0009922">
    <property type="term" value="F:fatty acid elongase activity"/>
    <property type="evidence" value="ECO:0007669"/>
    <property type="project" value="InterPro"/>
</dbReference>
<keyword evidence="7" id="KW-0443">Lipid metabolism</keyword>
<dbReference type="GO" id="GO:0030148">
    <property type="term" value="P:sphingolipid biosynthetic process"/>
    <property type="evidence" value="ECO:0007669"/>
    <property type="project" value="TreeGrafter"/>
</dbReference>
<evidence type="ECO:0000256" key="8">
    <source>
        <dbReference type="ARBA" id="ARBA00023136"/>
    </source>
</evidence>
<proteinExistence type="predicted"/>
<feature type="transmembrane region" description="Helical" evidence="10">
    <location>
        <begin position="67"/>
        <end position="92"/>
    </location>
</feature>
<keyword evidence="12" id="KW-1185">Reference proteome</keyword>
<dbReference type="InterPro" id="IPR030457">
    <property type="entry name" value="ELO_CS"/>
</dbReference>
<keyword evidence="8 10" id="KW-0472">Membrane</keyword>
<organism evidence="11 12">
    <name type="scientific">Acacia crassicarpa</name>
    <name type="common">northern wattle</name>
    <dbReference type="NCBI Taxonomy" id="499986"/>
    <lineage>
        <taxon>Eukaryota</taxon>
        <taxon>Viridiplantae</taxon>
        <taxon>Streptophyta</taxon>
        <taxon>Embryophyta</taxon>
        <taxon>Tracheophyta</taxon>
        <taxon>Spermatophyta</taxon>
        <taxon>Magnoliopsida</taxon>
        <taxon>eudicotyledons</taxon>
        <taxon>Gunneridae</taxon>
        <taxon>Pentapetalae</taxon>
        <taxon>rosids</taxon>
        <taxon>fabids</taxon>
        <taxon>Fabales</taxon>
        <taxon>Fabaceae</taxon>
        <taxon>Caesalpinioideae</taxon>
        <taxon>mimosoid clade</taxon>
        <taxon>Acacieae</taxon>
        <taxon>Acacia</taxon>
    </lineage>
</organism>
<dbReference type="AlphaFoldDB" id="A0AAE1JIM7"/>
<keyword evidence="6 10" id="KW-1133">Transmembrane helix</keyword>
<evidence type="ECO:0008006" key="13">
    <source>
        <dbReference type="Google" id="ProtNLM"/>
    </source>
</evidence>
<dbReference type="GO" id="GO:0019367">
    <property type="term" value="P:fatty acid elongation, saturated fatty acid"/>
    <property type="evidence" value="ECO:0007669"/>
    <property type="project" value="TreeGrafter"/>
</dbReference>
<dbReference type="GO" id="GO:0034625">
    <property type="term" value="P:fatty acid elongation, monounsaturated fatty acid"/>
    <property type="evidence" value="ECO:0007669"/>
    <property type="project" value="TreeGrafter"/>
</dbReference>
<evidence type="ECO:0000313" key="11">
    <source>
        <dbReference type="EMBL" id="KAK4271155.1"/>
    </source>
</evidence>
<evidence type="ECO:0000256" key="9">
    <source>
        <dbReference type="ARBA" id="ARBA00023160"/>
    </source>
</evidence>
<evidence type="ECO:0000256" key="7">
    <source>
        <dbReference type="ARBA" id="ARBA00023098"/>
    </source>
</evidence>
<dbReference type="PROSITE" id="PS01188">
    <property type="entry name" value="ELO"/>
    <property type="match status" value="1"/>
</dbReference>
<keyword evidence="9" id="KW-0275">Fatty acid biosynthesis</keyword>
<dbReference type="PANTHER" id="PTHR11157:SF132">
    <property type="entry name" value="ELONGATION OF FATTY ACIDS PROTEIN 3-LIKE"/>
    <property type="match status" value="1"/>
</dbReference>
<dbReference type="Proteomes" id="UP001293593">
    <property type="component" value="Unassembled WGS sequence"/>
</dbReference>
<dbReference type="GO" id="GO:0034626">
    <property type="term" value="P:fatty acid elongation, polyunsaturated fatty acid"/>
    <property type="evidence" value="ECO:0007669"/>
    <property type="project" value="TreeGrafter"/>
</dbReference>
<evidence type="ECO:0000256" key="2">
    <source>
        <dbReference type="ARBA" id="ARBA00022516"/>
    </source>
</evidence>
<evidence type="ECO:0000256" key="4">
    <source>
        <dbReference type="ARBA" id="ARBA00022692"/>
    </source>
</evidence>
<dbReference type="InterPro" id="IPR002076">
    <property type="entry name" value="ELO_fam"/>
</dbReference>
<evidence type="ECO:0000256" key="5">
    <source>
        <dbReference type="ARBA" id="ARBA00022832"/>
    </source>
</evidence>
<feature type="transmembrane region" description="Helical" evidence="10">
    <location>
        <begin position="35"/>
        <end position="55"/>
    </location>
</feature>
<protein>
    <recommendedName>
        <fullName evidence="13">Very-long-chain 3-oxoacyl-CoA synthase</fullName>
    </recommendedName>
</protein>
<keyword evidence="4 10" id="KW-0812">Transmembrane</keyword>
<feature type="transmembrane region" description="Helical" evidence="10">
    <location>
        <begin position="142"/>
        <end position="161"/>
    </location>
</feature>
<evidence type="ECO:0000313" key="12">
    <source>
        <dbReference type="Proteomes" id="UP001293593"/>
    </source>
</evidence>
<dbReference type="EMBL" id="JAWXYG010000005">
    <property type="protein sequence ID" value="KAK4271155.1"/>
    <property type="molecule type" value="Genomic_DNA"/>
</dbReference>
<keyword evidence="5" id="KW-0276">Fatty acid metabolism</keyword>
<dbReference type="GO" id="GO:0005789">
    <property type="term" value="C:endoplasmic reticulum membrane"/>
    <property type="evidence" value="ECO:0007669"/>
    <property type="project" value="TreeGrafter"/>
</dbReference>
<reference evidence="11" key="1">
    <citation type="submission" date="2023-10" db="EMBL/GenBank/DDBJ databases">
        <title>Chromosome-level genome of the transformable northern wattle, Acacia crassicarpa.</title>
        <authorList>
            <person name="Massaro I."/>
            <person name="Sinha N.R."/>
            <person name="Poethig S."/>
            <person name="Leichty A.R."/>
        </authorList>
    </citation>
    <scope>NUCLEOTIDE SEQUENCE</scope>
    <source>
        <strain evidence="11">Acra3RX</strain>
        <tissue evidence="11">Leaf</tissue>
    </source>
</reference>
<dbReference type="GO" id="GO:0042761">
    <property type="term" value="P:very long-chain fatty acid biosynthetic process"/>
    <property type="evidence" value="ECO:0007669"/>
    <property type="project" value="TreeGrafter"/>
</dbReference>
<feature type="transmembrane region" description="Helical" evidence="10">
    <location>
        <begin position="112"/>
        <end position="135"/>
    </location>
</feature>
<accession>A0AAE1JIM7</accession>